<dbReference type="GO" id="GO:0016212">
    <property type="term" value="F:kynurenine-oxoglutarate transaminase activity"/>
    <property type="evidence" value="ECO:0007669"/>
    <property type="project" value="UniProtKB-EC"/>
</dbReference>
<keyword evidence="9" id="KW-1185">Reference proteome</keyword>
<dbReference type="EMBL" id="NCKV01023993">
    <property type="protein sequence ID" value="RWS19651.1"/>
    <property type="molecule type" value="Genomic_DNA"/>
</dbReference>
<dbReference type="InterPro" id="IPR004839">
    <property type="entry name" value="Aminotransferase_I/II_large"/>
</dbReference>
<dbReference type="GO" id="GO:0005739">
    <property type="term" value="C:mitochondrion"/>
    <property type="evidence" value="ECO:0007669"/>
    <property type="project" value="TreeGrafter"/>
</dbReference>
<comment type="pathway">
    <text evidence="6">Amino-acid degradation; L-kynurenine degradation; kynurenate from L-kynurenine: step 1/2.</text>
</comment>
<sequence>IKLLHEYSVSKCSTPLQEAIAIAYELLNQPASFLKQFATSLQQKRDVIANMLSEVQMNAVIPEGGYYVTVDFRKIANRVNFTSEKGKTKDTKFVNWLSNTQKLQGIPLSVFFSNKHRNISKNYIRLCFAKRNETFEALRQTIDGLKKYLN</sequence>
<evidence type="ECO:0000256" key="5">
    <source>
        <dbReference type="ARBA" id="ARBA00022898"/>
    </source>
</evidence>
<dbReference type="EC" id="2.6.1.7" evidence="2"/>
<dbReference type="Gene3D" id="3.90.1150.10">
    <property type="entry name" value="Aspartate Aminotransferase, domain 1"/>
    <property type="match status" value="1"/>
</dbReference>
<feature type="non-terminal residue" evidence="8">
    <location>
        <position position="1"/>
    </location>
</feature>
<feature type="domain" description="Aminotransferase class I/classII large" evidence="7">
    <location>
        <begin position="9"/>
        <end position="135"/>
    </location>
</feature>
<dbReference type="Pfam" id="PF00155">
    <property type="entry name" value="Aminotran_1_2"/>
    <property type="match status" value="1"/>
</dbReference>
<organism evidence="8 9">
    <name type="scientific">Leptotrombidium deliense</name>
    <dbReference type="NCBI Taxonomy" id="299467"/>
    <lineage>
        <taxon>Eukaryota</taxon>
        <taxon>Metazoa</taxon>
        <taxon>Ecdysozoa</taxon>
        <taxon>Arthropoda</taxon>
        <taxon>Chelicerata</taxon>
        <taxon>Arachnida</taxon>
        <taxon>Acari</taxon>
        <taxon>Acariformes</taxon>
        <taxon>Trombidiformes</taxon>
        <taxon>Prostigmata</taxon>
        <taxon>Anystina</taxon>
        <taxon>Parasitengona</taxon>
        <taxon>Trombiculoidea</taxon>
        <taxon>Trombiculidae</taxon>
        <taxon>Leptotrombidium</taxon>
    </lineage>
</organism>
<dbReference type="Proteomes" id="UP000288716">
    <property type="component" value="Unassembled WGS sequence"/>
</dbReference>
<keyword evidence="4" id="KW-0808">Transferase</keyword>
<dbReference type="InterPro" id="IPR051326">
    <property type="entry name" value="Kynurenine-oxoglutarate_AT"/>
</dbReference>
<dbReference type="InterPro" id="IPR015424">
    <property type="entry name" value="PyrdxlP-dep_Trfase"/>
</dbReference>
<dbReference type="InterPro" id="IPR015422">
    <property type="entry name" value="PyrdxlP-dep_Trfase_small"/>
</dbReference>
<keyword evidence="3" id="KW-0032">Aminotransferase</keyword>
<reference evidence="8 9" key="1">
    <citation type="journal article" date="2018" name="Gigascience">
        <title>Genomes of trombidid mites reveal novel predicted allergens and laterally-transferred genes associated with secondary metabolism.</title>
        <authorList>
            <person name="Dong X."/>
            <person name="Chaisiri K."/>
            <person name="Xia D."/>
            <person name="Armstrong S.D."/>
            <person name="Fang Y."/>
            <person name="Donnelly M.J."/>
            <person name="Kadowaki T."/>
            <person name="McGarry J.W."/>
            <person name="Darby A.C."/>
            <person name="Makepeace B.L."/>
        </authorList>
    </citation>
    <scope>NUCLEOTIDE SEQUENCE [LARGE SCALE GENOMIC DNA]</scope>
    <source>
        <strain evidence="8">UoL-UT</strain>
    </source>
</reference>
<dbReference type="SUPFAM" id="SSF53383">
    <property type="entry name" value="PLP-dependent transferases"/>
    <property type="match status" value="1"/>
</dbReference>
<keyword evidence="5" id="KW-0663">Pyridoxal phosphate</keyword>
<dbReference type="GO" id="GO:0030170">
    <property type="term" value="F:pyridoxal phosphate binding"/>
    <property type="evidence" value="ECO:0007669"/>
    <property type="project" value="InterPro"/>
</dbReference>
<evidence type="ECO:0000256" key="4">
    <source>
        <dbReference type="ARBA" id="ARBA00022679"/>
    </source>
</evidence>
<protein>
    <recommendedName>
        <fullName evidence="2">kynurenine--oxoglutarate transaminase</fullName>
        <ecNumber evidence="2">2.6.1.7</ecNumber>
    </recommendedName>
</protein>
<name>A0A443RWA2_9ACAR</name>
<evidence type="ECO:0000256" key="3">
    <source>
        <dbReference type="ARBA" id="ARBA00022576"/>
    </source>
</evidence>
<accession>A0A443RWA2</accession>
<dbReference type="OrthoDB" id="6500941at2759"/>
<dbReference type="STRING" id="299467.A0A443RWA2"/>
<dbReference type="VEuPathDB" id="VectorBase:LDEU012389"/>
<dbReference type="PANTHER" id="PTHR43807:SF20">
    <property type="entry name" value="FI04487P"/>
    <property type="match status" value="1"/>
</dbReference>
<evidence type="ECO:0000259" key="7">
    <source>
        <dbReference type="Pfam" id="PF00155"/>
    </source>
</evidence>
<evidence type="ECO:0000313" key="8">
    <source>
        <dbReference type="EMBL" id="RWS19651.1"/>
    </source>
</evidence>
<proteinExistence type="predicted"/>
<evidence type="ECO:0000256" key="6">
    <source>
        <dbReference type="ARBA" id="ARBA00024016"/>
    </source>
</evidence>
<dbReference type="FunFam" id="3.90.1150.10:FF:000141">
    <property type="entry name" value="Kynurenine--oxoglutarate transaminase 1"/>
    <property type="match status" value="1"/>
</dbReference>
<evidence type="ECO:0000313" key="9">
    <source>
        <dbReference type="Proteomes" id="UP000288716"/>
    </source>
</evidence>
<evidence type="ECO:0000256" key="1">
    <source>
        <dbReference type="ARBA" id="ARBA00001933"/>
    </source>
</evidence>
<dbReference type="PANTHER" id="PTHR43807">
    <property type="entry name" value="FI04487P"/>
    <property type="match status" value="1"/>
</dbReference>
<gene>
    <name evidence="8" type="ORF">B4U80_10497</name>
</gene>
<comment type="cofactor">
    <cofactor evidence="1">
        <name>pyridoxal 5'-phosphate</name>
        <dbReference type="ChEBI" id="CHEBI:597326"/>
    </cofactor>
</comment>
<comment type="caution">
    <text evidence="8">The sequence shown here is derived from an EMBL/GenBank/DDBJ whole genome shotgun (WGS) entry which is preliminary data.</text>
</comment>
<evidence type="ECO:0000256" key="2">
    <source>
        <dbReference type="ARBA" id="ARBA00012751"/>
    </source>
</evidence>
<dbReference type="AlphaFoldDB" id="A0A443RWA2"/>